<reference evidence="2" key="1">
    <citation type="submission" date="2020-11" db="EMBL/GenBank/DDBJ databases">
        <authorList>
            <consortium name="DOE Joint Genome Institute"/>
            <person name="Ahrendt S."/>
            <person name="Riley R."/>
            <person name="Andreopoulos W."/>
            <person name="Labutti K."/>
            <person name="Pangilinan J."/>
            <person name="Ruiz-Duenas F.J."/>
            <person name="Barrasa J.M."/>
            <person name="Sanchez-Garcia M."/>
            <person name="Camarero S."/>
            <person name="Miyauchi S."/>
            <person name="Serrano A."/>
            <person name="Linde D."/>
            <person name="Babiker R."/>
            <person name="Drula E."/>
            <person name="Ayuso-Fernandez I."/>
            <person name="Pacheco R."/>
            <person name="Padilla G."/>
            <person name="Ferreira P."/>
            <person name="Barriuso J."/>
            <person name="Kellner H."/>
            <person name="Castanera R."/>
            <person name="Alfaro M."/>
            <person name="Ramirez L."/>
            <person name="Pisabarro A.G."/>
            <person name="Kuo A."/>
            <person name="Tritt A."/>
            <person name="Lipzen A."/>
            <person name="He G."/>
            <person name="Yan M."/>
            <person name="Ng V."/>
            <person name="Cullen D."/>
            <person name="Martin F."/>
            <person name="Rosso M.-N."/>
            <person name="Henrissat B."/>
            <person name="Hibbett D."/>
            <person name="Martinez A.T."/>
            <person name="Grigoriev I.V."/>
        </authorList>
    </citation>
    <scope>NUCLEOTIDE SEQUENCE</scope>
    <source>
        <strain evidence="2">AH 40177</strain>
    </source>
</reference>
<feature type="compositionally biased region" description="Polar residues" evidence="1">
    <location>
        <begin position="268"/>
        <end position="287"/>
    </location>
</feature>
<organism evidence="2 3">
    <name type="scientific">Rhodocollybia butyracea</name>
    <dbReference type="NCBI Taxonomy" id="206335"/>
    <lineage>
        <taxon>Eukaryota</taxon>
        <taxon>Fungi</taxon>
        <taxon>Dikarya</taxon>
        <taxon>Basidiomycota</taxon>
        <taxon>Agaricomycotina</taxon>
        <taxon>Agaricomycetes</taxon>
        <taxon>Agaricomycetidae</taxon>
        <taxon>Agaricales</taxon>
        <taxon>Marasmiineae</taxon>
        <taxon>Omphalotaceae</taxon>
        <taxon>Rhodocollybia</taxon>
    </lineage>
</organism>
<accession>A0A9P5PHT8</accession>
<gene>
    <name evidence="2" type="ORF">BDP27DRAFT_1367819</name>
</gene>
<feature type="region of interest" description="Disordered" evidence="1">
    <location>
        <begin position="256"/>
        <end position="325"/>
    </location>
</feature>
<evidence type="ECO:0000256" key="1">
    <source>
        <dbReference type="SAM" id="MobiDB-lite"/>
    </source>
</evidence>
<keyword evidence="3" id="KW-1185">Reference proteome</keyword>
<comment type="caution">
    <text evidence="2">The sequence shown here is derived from an EMBL/GenBank/DDBJ whole genome shotgun (WGS) entry which is preliminary data.</text>
</comment>
<dbReference type="EMBL" id="JADNRY010000141">
    <property type="protein sequence ID" value="KAF9063643.1"/>
    <property type="molecule type" value="Genomic_DNA"/>
</dbReference>
<proteinExistence type="predicted"/>
<name>A0A9P5PHT8_9AGAR</name>
<evidence type="ECO:0000313" key="2">
    <source>
        <dbReference type="EMBL" id="KAF9063643.1"/>
    </source>
</evidence>
<protein>
    <submittedName>
        <fullName evidence="2">Uncharacterized protein</fullName>
    </submittedName>
</protein>
<dbReference type="Proteomes" id="UP000772434">
    <property type="component" value="Unassembled WGS sequence"/>
</dbReference>
<dbReference type="AlphaFoldDB" id="A0A9P5PHT8"/>
<sequence>MDTPIFKSHHGLIGREYPERKMFITSPNSYHLPDEIWGHQQVHLRRNYHYGEHDPLLMPQYLDPCVIYLSLIRLPDAEPPFHILWRRPEEDEFEVMDGFKLAELPIGRLQKEFVEALERAYHQLYHSVNDARPSSLSDTPATPSLRSDSKFKDYCGRIRFLLAHLTTAYSHSRRLSCARAGIPVWWARRLPVTPDVRVMTWHSETKPLPTMRSVIEKFTSFKDESPPHPVIWEGSLNSLEYYAAMSKHNRSIAFPASLFDDPQPDPPSATTSAQPETAVATGSSNTPVPLPGPVRTSRPCRQPQKPYPARAPRPASSLSRNKFEPSASPLMPPLVVNWVKASRDIGSNFDFRQQPLQGVCRGYVVPEAALLANLANEKTRQGFFVMYMKLASLLAYRVGFLDPAKAGLSNDDWRHILGLEVLGSKEGTKSNAARQKLINELQSLTSTSRGRVATPKVDLTKLKDVVPTWKGVAYPDTIPDETYTSILSNLTRNNFKSDVLMADFHLYDKTSATSHMAVDREREDGEVDGEVDDLAPSEGCTRREKLGGIEGFSAARMGFGSQDLTKRTAASYNLYRIMRGWRSPYNVIPSDVETAVQRLAPSQQPSVEEVDHAEYLVARRYIWVFSDFFKRPPTLPTV</sequence>
<dbReference type="OrthoDB" id="2634326at2759"/>
<evidence type="ECO:0000313" key="3">
    <source>
        <dbReference type="Proteomes" id="UP000772434"/>
    </source>
</evidence>